<dbReference type="AlphaFoldDB" id="A0A1X0VAQ1"/>
<evidence type="ECO:0000313" key="1">
    <source>
        <dbReference type="EMBL" id="ORI95551.1"/>
    </source>
</evidence>
<gene>
    <name evidence="1" type="ORF">BMR96_11015</name>
</gene>
<accession>A0A1X0VAQ1</accession>
<dbReference type="Proteomes" id="UP000192288">
    <property type="component" value="Unassembled WGS sequence"/>
</dbReference>
<protein>
    <submittedName>
        <fullName evidence="1">Transcriptional regulator</fullName>
    </submittedName>
</protein>
<sequence length="95" mass="10770">RLQFQCGPLSLVLRVDDAWAMNQAIINLNTVCFGRIVQGNLSSNTDFSKLKIIDIGHVFDDDFKLGWLTNPNYMISEKAQELLRDITAEVKKDAQ</sequence>
<dbReference type="EMBL" id="MPLS01000220">
    <property type="protein sequence ID" value="ORI95551.1"/>
    <property type="molecule type" value="Genomic_DNA"/>
</dbReference>
<name>A0A1X0VAQ1_LEUPS</name>
<comment type="caution">
    <text evidence="1">The sequence shown here is derived from an EMBL/GenBank/DDBJ whole genome shotgun (WGS) entry which is preliminary data.</text>
</comment>
<evidence type="ECO:0000313" key="2">
    <source>
        <dbReference type="Proteomes" id="UP000192288"/>
    </source>
</evidence>
<feature type="non-terminal residue" evidence="1">
    <location>
        <position position="1"/>
    </location>
</feature>
<proteinExistence type="predicted"/>
<reference evidence="1 2" key="1">
    <citation type="journal article" date="2017" name="Front. Microbiol.">
        <title>Genomic Characterization of Dairy Associated Leuconostoc Species and Diversity of Leuconostocs in Undefined Mixed Mesophilic Starter Cultures.</title>
        <authorList>
            <person name="Frantzen C.A."/>
            <person name="Kot W."/>
            <person name="Pedersen T.B."/>
            <person name="Ardo Y.M."/>
            <person name="Broadbent J.R."/>
            <person name="Neve H."/>
            <person name="Hansen L.H."/>
            <person name="Dal Bello F."/>
            <person name="Ostlie H.M."/>
            <person name="Kleppen H.P."/>
            <person name="Vogensen F.K."/>
            <person name="Holo H."/>
        </authorList>
    </citation>
    <scope>NUCLEOTIDE SEQUENCE [LARGE SCALE GENOMIC DNA]</scope>
    <source>
        <strain evidence="1 2">LMGCF08</strain>
    </source>
</reference>
<organism evidence="1 2">
    <name type="scientific">Leuconostoc pseudomesenteroides</name>
    <dbReference type="NCBI Taxonomy" id="33968"/>
    <lineage>
        <taxon>Bacteria</taxon>
        <taxon>Bacillati</taxon>
        <taxon>Bacillota</taxon>
        <taxon>Bacilli</taxon>
        <taxon>Lactobacillales</taxon>
        <taxon>Lactobacillaceae</taxon>
        <taxon>Leuconostoc</taxon>
    </lineage>
</organism>